<dbReference type="SUPFAM" id="SSF56801">
    <property type="entry name" value="Acetyl-CoA synthetase-like"/>
    <property type="match status" value="1"/>
</dbReference>
<keyword evidence="4" id="KW-1185">Reference proteome</keyword>
<evidence type="ECO:0000259" key="2">
    <source>
        <dbReference type="Pfam" id="PF13193"/>
    </source>
</evidence>
<reference evidence="4" key="1">
    <citation type="journal article" date="2019" name="Int. J. Syst. Evol. Microbiol.">
        <title>The Global Catalogue of Microorganisms (GCM) 10K type strain sequencing project: providing services to taxonomists for standard genome sequencing and annotation.</title>
        <authorList>
            <consortium name="The Broad Institute Genomics Platform"/>
            <consortium name="The Broad Institute Genome Sequencing Center for Infectious Disease"/>
            <person name="Wu L."/>
            <person name="Ma J."/>
        </authorList>
    </citation>
    <scope>NUCLEOTIDE SEQUENCE [LARGE SCALE GENOMIC DNA]</scope>
    <source>
        <strain evidence="4">CGMCC 4.7248</strain>
    </source>
</reference>
<dbReference type="PANTHER" id="PTHR45527">
    <property type="entry name" value="NONRIBOSOMAL PEPTIDE SYNTHETASE"/>
    <property type="match status" value="1"/>
</dbReference>
<name>A0ABW0USY9_9ACTN</name>
<feature type="domain" description="AMP-binding enzyme C-terminal" evidence="2">
    <location>
        <begin position="409"/>
        <end position="484"/>
    </location>
</feature>
<dbReference type="Pfam" id="PF13193">
    <property type="entry name" value="AMP-binding_C"/>
    <property type="match status" value="1"/>
</dbReference>
<evidence type="ECO:0000259" key="1">
    <source>
        <dbReference type="Pfam" id="PF00501"/>
    </source>
</evidence>
<dbReference type="EMBL" id="JBHSNY010000005">
    <property type="protein sequence ID" value="MFC5635365.1"/>
    <property type="molecule type" value="Genomic_DNA"/>
</dbReference>
<evidence type="ECO:0000313" key="4">
    <source>
        <dbReference type="Proteomes" id="UP001596154"/>
    </source>
</evidence>
<dbReference type="InterPro" id="IPR025110">
    <property type="entry name" value="AMP-bd_C"/>
</dbReference>
<dbReference type="PANTHER" id="PTHR45527:SF1">
    <property type="entry name" value="FATTY ACID SYNTHASE"/>
    <property type="match status" value="1"/>
</dbReference>
<dbReference type="Proteomes" id="UP001596154">
    <property type="component" value="Unassembled WGS sequence"/>
</dbReference>
<comment type="caution">
    <text evidence="3">The sequence shown here is derived from an EMBL/GenBank/DDBJ whole genome shotgun (WGS) entry which is preliminary data.</text>
</comment>
<dbReference type="PROSITE" id="PS00455">
    <property type="entry name" value="AMP_BINDING"/>
    <property type="match status" value="1"/>
</dbReference>
<evidence type="ECO:0000313" key="3">
    <source>
        <dbReference type="EMBL" id="MFC5635365.1"/>
    </source>
</evidence>
<dbReference type="Gene3D" id="3.30.300.30">
    <property type="match status" value="1"/>
</dbReference>
<dbReference type="Pfam" id="PF00501">
    <property type="entry name" value="AMP-binding"/>
    <property type="match status" value="1"/>
</dbReference>
<dbReference type="InterPro" id="IPR000873">
    <property type="entry name" value="AMP-dep_synth/lig_dom"/>
</dbReference>
<organism evidence="3 4">
    <name type="scientific">Streptomyces bullii</name>
    <dbReference type="NCBI Taxonomy" id="349910"/>
    <lineage>
        <taxon>Bacteria</taxon>
        <taxon>Bacillati</taxon>
        <taxon>Actinomycetota</taxon>
        <taxon>Actinomycetes</taxon>
        <taxon>Kitasatosporales</taxon>
        <taxon>Streptomycetaceae</taxon>
        <taxon>Streptomyces</taxon>
    </lineage>
</organism>
<gene>
    <name evidence="3" type="ORF">ACFPZJ_16525</name>
</gene>
<dbReference type="InterPro" id="IPR042099">
    <property type="entry name" value="ANL_N_sf"/>
</dbReference>
<dbReference type="InterPro" id="IPR020845">
    <property type="entry name" value="AMP-binding_CS"/>
</dbReference>
<dbReference type="InterPro" id="IPR045851">
    <property type="entry name" value="AMP-bd_C_sf"/>
</dbReference>
<proteinExistence type="predicted"/>
<sequence>MSPSLVQSFAARAADRPSVPALIWEDRPVGYGELYAMSARARDRIEALVPDTSRPVGLLVRKSPEAVALVLGCLMAGRGFLLPSHELPEAPLRTLYGQAGCSAVLGTADGPLVDHVVDVAQGPAEEKGPVRPPAAVPDDATGFMLTTSGSTGLPKIVPLPSGGVARFAAWAARTFGISTGTRVLNYAPLNFDLCMLDVWTTLAYGGTVVLSDPERGAAPAYLRDLVARHRVTVVQGVPLLFQMLIEGTAGTGPLTTVEHVVFAGESTPGRILDGLAPVFPKARWYNNYGCTETNNSFLHEVDRDRPVRAPLPIGRPLPGVSWLVVGADGRAVTGSGQGELLVNTPFQTAGYLNVPDERKFGPHPDGVPGLVYYRSGDVVTRHDDGTLSVLGRTDFMVKVRGFQISTQSVEQILLDHPAVTEAAVIALPDPVAGNRLHACLRLTAPDAVNSLALRAHCARHTVRAAVPTSFDLGTDPLPKTSTGKVDRNRVRESVTAAVGAV</sequence>
<protein>
    <submittedName>
        <fullName evidence="3">AMP-binding protein</fullName>
    </submittedName>
</protein>
<feature type="domain" description="AMP-dependent synthetase/ligase" evidence="1">
    <location>
        <begin position="9"/>
        <end position="352"/>
    </location>
</feature>
<dbReference type="Gene3D" id="3.40.50.12780">
    <property type="entry name" value="N-terminal domain of ligase-like"/>
    <property type="match status" value="1"/>
</dbReference>
<accession>A0ABW0USY9</accession>
<dbReference type="RefSeq" id="WP_381021840.1">
    <property type="nucleotide sequence ID" value="NZ_JBHSNY010000005.1"/>
</dbReference>